<feature type="binding site" evidence="1">
    <location>
        <position position="90"/>
    </location>
    <ligand>
        <name>Zn(2+)</name>
        <dbReference type="ChEBI" id="CHEBI:29105"/>
        <note>catalytic</note>
    </ligand>
</feature>
<evidence type="ECO:0000256" key="1">
    <source>
        <dbReference type="PROSITE-ProRule" id="PRU00276"/>
    </source>
</evidence>
<feature type="domain" description="Peptidase M12B" evidence="3">
    <location>
        <begin position="30"/>
        <end position="139"/>
    </location>
</feature>
<dbReference type="SUPFAM" id="SSF55486">
    <property type="entry name" value="Metalloproteases ('zincins'), catalytic domain"/>
    <property type="match status" value="1"/>
</dbReference>
<keyword evidence="1" id="KW-0479">Metal-binding</keyword>
<evidence type="ECO:0000313" key="4">
    <source>
        <dbReference type="Ensembl" id="ENSMSIP00000021083.1"/>
    </source>
</evidence>
<feature type="domain" description="Disintegrin" evidence="2">
    <location>
        <begin position="147"/>
        <end position="183"/>
    </location>
</feature>
<dbReference type="AlphaFoldDB" id="A0A8C6HHY1"/>
<dbReference type="GO" id="GO:0009897">
    <property type="term" value="C:external side of plasma membrane"/>
    <property type="evidence" value="ECO:0007669"/>
    <property type="project" value="TreeGrafter"/>
</dbReference>
<evidence type="ECO:0000313" key="5">
    <source>
        <dbReference type="Proteomes" id="UP000694415"/>
    </source>
</evidence>
<dbReference type="GeneTree" id="ENSGT00940000161933"/>
<dbReference type="Gene3D" id="3.40.390.10">
    <property type="entry name" value="Collagenase (Catalytic Domain)"/>
    <property type="match status" value="1"/>
</dbReference>
<feature type="binding site" evidence="1">
    <location>
        <position position="80"/>
    </location>
    <ligand>
        <name>Zn(2+)</name>
        <dbReference type="ChEBI" id="CHEBI:29105"/>
        <note>catalytic</note>
    </ligand>
</feature>
<reference evidence="4" key="1">
    <citation type="submission" date="2025-08" db="UniProtKB">
        <authorList>
            <consortium name="Ensembl"/>
        </authorList>
    </citation>
    <scope>IDENTIFICATION</scope>
</reference>
<dbReference type="PROSITE" id="PS50214">
    <property type="entry name" value="DISINTEGRIN_2"/>
    <property type="match status" value="1"/>
</dbReference>
<dbReference type="GO" id="GO:0006508">
    <property type="term" value="P:proteolysis"/>
    <property type="evidence" value="ECO:0007669"/>
    <property type="project" value="InterPro"/>
</dbReference>
<dbReference type="GO" id="GO:0046872">
    <property type="term" value="F:metal ion binding"/>
    <property type="evidence" value="ECO:0007669"/>
    <property type="project" value="UniProtKB-KW"/>
</dbReference>
<dbReference type="GO" id="GO:1990913">
    <property type="term" value="C:sperm head plasma membrane"/>
    <property type="evidence" value="ECO:0007669"/>
    <property type="project" value="TreeGrafter"/>
</dbReference>
<dbReference type="InterPro" id="IPR036436">
    <property type="entry name" value="Disintegrin_dom_sf"/>
</dbReference>
<dbReference type="Pfam" id="PF01421">
    <property type="entry name" value="Reprolysin"/>
    <property type="match status" value="1"/>
</dbReference>
<dbReference type="InterPro" id="IPR001590">
    <property type="entry name" value="Peptidase_M12B"/>
</dbReference>
<dbReference type="PANTHER" id="PTHR11905">
    <property type="entry name" value="ADAM A DISINTEGRIN AND METALLOPROTEASE DOMAIN"/>
    <property type="match status" value="1"/>
</dbReference>
<dbReference type="PROSITE" id="PS50215">
    <property type="entry name" value="ADAM_MEPRO"/>
    <property type="match status" value="1"/>
</dbReference>
<feature type="binding site" evidence="1">
    <location>
        <position position="84"/>
    </location>
    <ligand>
        <name>Zn(2+)</name>
        <dbReference type="ChEBI" id="CHEBI:29105"/>
        <note>catalytic</note>
    </ligand>
</feature>
<accession>A0A8C6HHY1</accession>
<keyword evidence="1" id="KW-0862">Zinc</keyword>
<organism evidence="4 5">
    <name type="scientific">Mus spicilegus</name>
    <name type="common">Mound-building mouse</name>
    <dbReference type="NCBI Taxonomy" id="10103"/>
    <lineage>
        <taxon>Eukaryota</taxon>
        <taxon>Metazoa</taxon>
        <taxon>Chordata</taxon>
        <taxon>Craniata</taxon>
        <taxon>Vertebrata</taxon>
        <taxon>Euteleostomi</taxon>
        <taxon>Mammalia</taxon>
        <taxon>Eutheria</taxon>
        <taxon>Euarchontoglires</taxon>
        <taxon>Glires</taxon>
        <taxon>Rodentia</taxon>
        <taxon>Myomorpha</taxon>
        <taxon>Muroidea</taxon>
        <taxon>Muridae</taxon>
        <taxon>Murinae</taxon>
        <taxon>Mus</taxon>
        <taxon>Mus</taxon>
    </lineage>
</organism>
<dbReference type="PANTHER" id="PTHR11905:SF167">
    <property type="entry name" value="A DISINTEGRIN AND METALLOPEPTIDASE DOMAIN 4-RELATED"/>
    <property type="match status" value="1"/>
</dbReference>
<dbReference type="SMART" id="SM00050">
    <property type="entry name" value="DISIN"/>
    <property type="match status" value="1"/>
</dbReference>
<dbReference type="GO" id="GO:0008584">
    <property type="term" value="P:male gonad development"/>
    <property type="evidence" value="ECO:0007669"/>
    <property type="project" value="TreeGrafter"/>
</dbReference>
<dbReference type="InterPro" id="IPR001762">
    <property type="entry name" value="Disintegrin_dom"/>
</dbReference>
<dbReference type="GO" id="GO:0004222">
    <property type="term" value="F:metalloendopeptidase activity"/>
    <property type="evidence" value="ECO:0007669"/>
    <property type="project" value="InterPro"/>
</dbReference>
<dbReference type="Gene3D" id="4.10.70.10">
    <property type="entry name" value="Disintegrin domain"/>
    <property type="match status" value="1"/>
</dbReference>
<evidence type="ECO:0000259" key="3">
    <source>
        <dbReference type="PROSITE" id="PS50215"/>
    </source>
</evidence>
<name>A0A8C6HHY1_MUSSI</name>
<dbReference type="Proteomes" id="UP000694415">
    <property type="component" value="Unplaced"/>
</dbReference>
<proteinExistence type="predicted"/>
<sequence>MAKVGDLPEETKLAGSPRAAPVYLKVAEFKHATTALLFGKRLGNRDYAGFQNGICNANWGVLYTYVGTNHFFLAGSFLAHAVGHLLDVSHDTPGCVCFRRSSCLMDEFPTLHDMISNCSHNELHRRIHGWDPCLSVPRPTHKQDYHIPRCGNKRVEASEKCDCGSVKDCTTDKCCEVNFSEHCPGNFYIMD</sequence>
<dbReference type="Ensembl" id="ENSMSIT00000026599.1">
    <property type="protein sequence ID" value="ENSMSIP00000021083.1"/>
    <property type="gene ID" value="ENSMSIG00000017907.1"/>
</dbReference>
<dbReference type="InterPro" id="IPR024079">
    <property type="entry name" value="MetalloPept_cat_dom_sf"/>
</dbReference>
<keyword evidence="5" id="KW-1185">Reference proteome</keyword>
<comment type="caution">
    <text evidence="1">Lacks conserved residue(s) required for the propagation of feature annotation.</text>
</comment>
<protein>
    <submittedName>
        <fullName evidence="4">Uncharacterized protein</fullName>
    </submittedName>
</protein>
<reference evidence="4" key="2">
    <citation type="submission" date="2025-09" db="UniProtKB">
        <authorList>
            <consortium name="Ensembl"/>
        </authorList>
    </citation>
    <scope>IDENTIFICATION</scope>
</reference>
<evidence type="ECO:0000259" key="2">
    <source>
        <dbReference type="PROSITE" id="PS50214"/>
    </source>
</evidence>